<comment type="caution">
    <text evidence="2">The sequence shown here is derived from an EMBL/GenBank/DDBJ whole genome shotgun (WGS) entry which is preliminary data.</text>
</comment>
<keyword evidence="1" id="KW-0732">Signal</keyword>
<name>A0A0W0V4B4_9GAMM</name>
<feature type="signal peptide" evidence="1">
    <location>
        <begin position="1"/>
        <end position="17"/>
    </location>
</feature>
<gene>
    <name evidence="2" type="ORF">Lisr_2313</name>
</gene>
<dbReference type="RefSeq" id="WP_058502606.1">
    <property type="nucleotide sequence ID" value="NZ_CAAAJA010000002.1"/>
</dbReference>
<evidence type="ECO:0000313" key="2">
    <source>
        <dbReference type="EMBL" id="KTD14968.1"/>
    </source>
</evidence>
<proteinExistence type="predicted"/>
<keyword evidence="3" id="KW-1185">Reference proteome</keyword>
<reference evidence="2 3" key="1">
    <citation type="submission" date="2015-11" db="EMBL/GenBank/DDBJ databases">
        <title>Genomic analysis of 38 Legionella species identifies large and diverse effector repertoires.</title>
        <authorList>
            <person name="Burstein D."/>
            <person name="Amaro F."/>
            <person name="Zusman T."/>
            <person name="Lifshitz Z."/>
            <person name="Cohen O."/>
            <person name="Gilbert J.A."/>
            <person name="Pupko T."/>
            <person name="Shuman H.A."/>
            <person name="Segal G."/>
        </authorList>
    </citation>
    <scope>NUCLEOTIDE SEQUENCE [LARGE SCALE GENOMIC DNA]</scope>
    <source>
        <strain evidence="2 3">Bercovier 4</strain>
    </source>
</reference>
<dbReference type="AlphaFoldDB" id="A0A0W0V4B4"/>
<organism evidence="2 3">
    <name type="scientific">Legionella israelensis</name>
    <dbReference type="NCBI Taxonomy" id="454"/>
    <lineage>
        <taxon>Bacteria</taxon>
        <taxon>Pseudomonadati</taxon>
        <taxon>Pseudomonadota</taxon>
        <taxon>Gammaproteobacteria</taxon>
        <taxon>Legionellales</taxon>
        <taxon>Legionellaceae</taxon>
        <taxon>Legionella</taxon>
    </lineage>
</organism>
<dbReference type="EMBL" id="LNYH01000147">
    <property type="protein sequence ID" value="KTD14968.1"/>
    <property type="molecule type" value="Genomic_DNA"/>
</dbReference>
<dbReference type="PATRIC" id="fig|454.4.peg.2529"/>
<feature type="chain" id="PRO_5006914454" evidence="1">
    <location>
        <begin position="18"/>
        <end position="145"/>
    </location>
</feature>
<accession>A0A0W0V4B4</accession>
<evidence type="ECO:0000313" key="3">
    <source>
        <dbReference type="Proteomes" id="UP000054761"/>
    </source>
</evidence>
<sequence>MRIITAFFLFLWHQVYADTMDHYMSIADNIPKMEMKADSQSQAWARSARNVLIITCESIAETINQANVYAQKQDNPFFCLPANKQLTASVLNELIQQTYKEIPELQKDRMTVSEVAWIAVKKNFPCKQRSTHAKQMEHVSALFSH</sequence>
<protein>
    <submittedName>
        <fullName evidence="2">Phosphatase</fullName>
    </submittedName>
</protein>
<dbReference type="Proteomes" id="UP000054761">
    <property type="component" value="Unassembled WGS sequence"/>
</dbReference>
<evidence type="ECO:0000256" key="1">
    <source>
        <dbReference type="SAM" id="SignalP"/>
    </source>
</evidence>